<name>A0ABV1AD10_9TELE</name>
<keyword evidence="2" id="KW-1185">Reference proteome</keyword>
<protein>
    <submittedName>
        <fullName evidence="1">Uncharacterized protein</fullName>
    </submittedName>
</protein>
<dbReference type="Proteomes" id="UP001469553">
    <property type="component" value="Unassembled WGS sequence"/>
</dbReference>
<dbReference type="EMBL" id="JAHRIP010086437">
    <property type="protein sequence ID" value="MEQ2315318.1"/>
    <property type="molecule type" value="Genomic_DNA"/>
</dbReference>
<organism evidence="1 2">
    <name type="scientific">Ameca splendens</name>
    <dbReference type="NCBI Taxonomy" id="208324"/>
    <lineage>
        <taxon>Eukaryota</taxon>
        <taxon>Metazoa</taxon>
        <taxon>Chordata</taxon>
        <taxon>Craniata</taxon>
        <taxon>Vertebrata</taxon>
        <taxon>Euteleostomi</taxon>
        <taxon>Actinopterygii</taxon>
        <taxon>Neopterygii</taxon>
        <taxon>Teleostei</taxon>
        <taxon>Neoteleostei</taxon>
        <taxon>Acanthomorphata</taxon>
        <taxon>Ovalentaria</taxon>
        <taxon>Atherinomorphae</taxon>
        <taxon>Cyprinodontiformes</taxon>
        <taxon>Goodeidae</taxon>
        <taxon>Ameca</taxon>
    </lineage>
</organism>
<evidence type="ECO:0000313" key="1">
    <source>
        <dbReference type="EMBL" id="MEQ2315318.1"/>
    </source>
</evidence>
<accession>A0ABV1AD10</accession>
<sequence>MWMKTRDEAESQPAKQAVHGLTFSTLLLHKSALCVCVSHVSTQREKEESTSFAGSFMVCQLGEWIVPN</sequence>
<gene>
    <name evidence="1" type="ORF">AMECASPLE_021090</name>
</gene>
<comment type="caution">
    <text evidence="1">The sequence shown here is derived from an EMBL/GenBank/DDBJ whole genome shotgun (WGS) entry which is preliminary data.</text>
</comment>
<proteinExistence type="predicted"/>
<evidence type="ECO:0000313" key="2">
    <source>
        <dbReference type="Proteomes" id="UP001469553"/>
    </source>
</evidence>
<reference evidence="1 2" key="1">
    <citation type="submission" date="2021-06" db="EMBL/GenBank/DDBJ databases">
        <authorList>
            <person name="Palmer J.M."/>
        </authorList>
    </citation>
    <scope>NUCLEOTIDE SEQUENCE [LARGE SCALE GENOMIC DNA]</scope>
    <source>
        <strain evidence="1 2">AS_MEX2019</strain>
        <tissue evidence="1">Muscle</tissue>
    </source>
</reference>